<dbReference type="Proteomes" id="UP000027222">
    <property type="component" value="Unassembled WGS sequence"/>
</dbReference>
<gene>
    <name evidence="1" type="ORF">GALMADRAFT_252268</name>
</gene>
<reference evidence="2" key="1">
    <citation type="journal article" date="2014" name="Proc. Natl. Acad. Sci. U.S.A.">
        <title>Extensive sampling of basidiomycete genomes demonstrates inadequacy of the white-rot/brown-rot paradigm for wood decay fungi.</title>
        <authorList>
            <person name="Riley R."/>
            <person name="Salamov A.A."/>
            <person name="Brown D.W."/>
            <person name="Nagy L.G."/>
            <person name="Floudas D."/>
            <person name="Held B.W."/>
            <person name="Levasseur A."/>
            <person name="Lombard V."/>
            <person name="Morin E."/>
            <person name="Otillar R."/>
            <person name="Lindquist E.A."/>
            <person name="Sun H."/>
            <person name="LaButti K.M."/>
            <person name="Schmutz J."/>
            <person name="Jabbour D."/>
            <person name="Luo H."/>
            <person name="Baker S.E."/>
            <person name="Pisabarro A.G."/>
            <person name="Walton J.D."/>
            <person name="Blanchette R.A."/>
            <person name="Henrissat B."/>
            <person name="Martin F."/>
            <person name="Cullen D."/>
            <person name="Hibbett D.S."/>
            <person name="Grigoriev I.V."/>
        </authorList>
    </citation>
    <scope>NUCLEOTIDE SEQUENCE [LARGE SCALE GENOMIC DNA]</scope>
    <source>
        <strain evidence="2">CBS 339.88</strain>
    </source>
</reference>
<protein>
    <submittedName>
        <fullName evidence="1">Uncharacterized protein</fullName>
    </submittedName>
</protein>
<sequence>MYRIRLQIARRRRRFVPNPGTNGQFWDRCMFKSPGTNASTTEGMFESPGTGWVLEDRK</sequence>
<proteinExistence type="predicted"/>
<dbReference type="HOGENOM" id="CLU_2979230_0_0_1"/>
<accession>A0A067T1P2</accession>
<organism evidence="1 2">
    <name type="scientific">Galerina marginata (strain CBS 339.88)</name>
    <dbReference type="NCBI Taxonomy" id="685588"/>
    <lineage>
        <taxon>Eukaryota</taxon>
        <taxon>Fungi</taxon>
        <taxon>Dikarya</taxon>
        <taxon>Basidiomycota</taxon>
        <taxon>Agaricomycotina</taxon>
        <taxon>Agaricomycetes</taxon>
        <taxon>Agaricomycetidae</taxon>
        <taxon>Agaricales</taxon>
        <taxon>Agaricineae</taxon>
        <taxon>Strophariaceae</taxon>
        <taxon>Galerina</taxon>
    </lineage>
</organism>
<name>A0A067T1P2_GALM3</name>
<dbReference type="AlphaFoldDB" id="A0A067T1P2"/>
<keyword evidence="2" id="KW-1185">Reference proteome</keyword>
<evidence type="ECO:0000313" key="2">
    <source>
        <dbReference type="Proteomes" id="UP000027222"/>
    </source>
</evidence>
<dbReference type="EMBL" id="KL142387">
    <property type="protein sequence ID" value="KDR72923.1"/>
    <property type="molecule type" value="Genomic_DNA"/>
</dbReference>
<evidence type="ECO:0000313" key="1">
    <source>
        <dbReference type="EMBL" id="KDR72923.1"/>
    </source>
</evidence>